<feature type="signal peptide" evidence="1">
    <location>
        <begin position="1"/>
        <end position="18"/>
    </location>
</feature>
<sequence length="249" mass="28586">MKTPVTICLTLSSFIHCAAAFSQSASSTVELKPDTAALQQQYNIIFTNSAQLYNGPEYADYSLRFNARIGHQFYMWPDKQPGTIVYNKQYYSGLLLAYDIVVDQVVLSFPNSPFRLRAVNEKVDEFTINNHHFIRVVADSTTDKNLSTGYYELLTPGSAQVLAKRSKHMQKQIRQNKVEAEFSSKDKFFLKHDGRYYAADSKASILRAFPSHSKEMQMYIQSKKLKFNKKTIEYSLITATNYYNELSNK</sequence>
<keyword evidence="3" id="KW-1185">Reference proteome</keyword>
<keyword evidence="1" id="KW-0732">Signal</keyword>
<dbReference type="EMBL" id="JAWDJT010000005">
    <property type="protein sequence ID" value="MDU0370796.1"/>
    <property type="molecule type" value="Genomic_DNA"/>
</dbReference>
<dbReference type="Proteomes" id="UP001250698">
    <property type="component" value="Unassembled WGS sequence"/>
</dbReference>
<proteinExistence type="predicted"/>
<accession>A0ABU3THE8</accession>
<reference evidence="2 3" key="1">
    <citation type="submission" date="2023-10" db="EMBL/GenBank/DDBJ databases">
        <title>Hymenobacter endophyticus sp. nov., an isolate from the leaf tissues of wheat.</title>
        <authorList>
            <person name="Dai Y."/>
        </authorList>
    </citation>
    <scope>NUCLEOTIDE SEQUENCE [LARGE SCALE GENOMIC DNA]</scope>
    <source>
        <strain evidence="2 3">ZK17L-C2</strain>
    </source>
</reference>
<evidence type="ECO:0000313" key="2">
    <source>
        <dbReference type="EMBL" id="MDU0370796.1"/>
    </source>
</evidence>
<evidence type="ECO:0000313" key="3">
    <source>
        <dbReference type="Proteomes" id="UP001250698"/>
    </source>
</evidence>
<comment type="caution">
    <text evidence="2">The sequence shown here is derived from an EMBL/GenBank/DDBJ whole genome shotgun (WGS) entry which is preliminary data.</text>
</comment>
<feature type="chain" id="PRO_5046039967" evidence="1">
    <location>
        <begin position="19"/>
        <end position="249"/>
    </location>
</feature>
<gene>
    <name evidence="2" type="ORF">ROI90_10355</name>
</gene>
<dbReference type="RefSeq" id="WP_315998274.1">
    <property type="nucleotide sequence ID" value="NZ_JAWDJT010000005.1"/>
</dbReference>
<evidence type="ECO:0000256" key="1">
    <source>
        <dbReference type="SAM" id="SignalP"/>
    </source>
</evidence>
<name>A0ABU3THE8_9BACT</name>
<organism evidence="2 3">
    <name type="scientific">Hymenobacter endophyticus</name>
    <dbReference type="NCBI Taxonomy" id="3076335"/>
    <lineage>
        <taxon>Bacteria</taxon>
        <taxon>Pseudomonadati</taxon>
        <taxon>Bacteroidota</taxon>
        <taxon>Cytophagia</taxon>
        <taxon>Cytophagales</taxon>
        <taxon>Hymenobacteraceae</taxon>
        <taxon>Hymenobacter</taxon>
    </lineage>
</organism>
<protein>
    <submittedName>
        <fullName evidence="2">Uncharacterized protein</fullName>
    </submittedName>
</protein>